<keyword evidence="6" id="KW-1185">Reference proteome</keyword>
<dbReference type="Proteomes" id="UP000799776">
    <property type="component" value="Unassembled WGS sequence"/>
</dbReference>
<feature type="domain" description="NmrA-like" evidence="4">
    <location>
        <begin position="3"/>
        <end position="79"/>
    </location>
</feature>
<name>A0A9P4HU38_9PEZI</name>
<dbReference type="OrthoDB" id="3358371at2759"/>
<comment type="caution">
    <text evidence="5">The sequence shown here is derived from an EMBL/GenBank/DDBJ whole genome shotgun (WGS) entry which is preliminary data.</text>
</comment>
<organism evidence="5 6">
    <name type="scientific">Saccharata proteae CBS 121410</name>
    <dbReference type="NCBI Taxonomy" id="1314787"/>
    <lineage>
        <taxon>Eukaryota</taxon>
        <taxon>Fungi</taxon>
        <taxon>Dikarya</taxon>
        <taxon>Ascomycota</taxon>
        <taxon>Pezizomycotina</taxon>
        <taxon>Dothideomycetes</taxon>
        <taxon>Dothideomycetes incertae sedis</taxon>
        <taxon>Botryosphaeriales</taxon>
        <taxon>Saccharataceae</taxon>
        <taxon>Saccharata</taxon>
    </lineage>
</organism>
<comment type="similarity">
    <text evidence="1">Belongs to the NmrA-type oxidoreductase family.</text>
</comment>
<dbReference type="InterPro" id="IPR051164">
    <property type="entry name" value="NmrA-like_oxidored"/>
</dbReference>
<dbReference type="Pfam" id="PF05368">
    <property type="entry name" value="NmrA"/>
    <property type="match status" value="1"/>
</dbReference>
<dbReference type="GO" id="GO:0005634">
    <property type="term" value="C:nucleus"/>
    <property type="evidence" value="ECO:0007669"/>
    <property type="project" value="TreeGrafter"/>
</dbReference>
<keyword evidence="3" id="KW-0560">Oxidoreductase</keyword>
<gene>
    <name evidence="5" type="ORF">K490DRAFT_74427</name>
</gene>
<dbReference type="AlphaFoldDB" id="A0A9P4HU38"/>
<dbReference type="GO" id="GO:0016491">
    <property type="term" value="F:oxidoreductase activity"/>
    <property type="evidence" value="ECO:0007669"/>
    <property type="project" value="UniProtKB-KW"/>
</dbReference>
<dbReference type="PANTHER" id="PTHR42748:SF30">
    <property type="entry name" value="NMRA-LIKE DOMAIN-CONTAINING PROTEIN"/>
    <property type="match status" value="1"/>
</dbReference>
<evidence type="ECO:0000259" key="4">
    <source>
        <dbReference type="Pfam" id="PF05368"/>
    </source>
</evidence>
<sequence length="234" mass="26336">MAEKLIVIVGMTGNQGGSVVDVYINQSGRKIRGISRDPTKESSRGWSDRGVEMMAADVDDVAGLKEVFKGAQVIFGKWSQRNITRNLHFNAKWKAVEYMRENYPELDEKTSLLQVAFFFMNMGPGREMCKLHLLLDGDAKFPMVDPHLDRGHFTKALPRKNKVQAKFERIAREELEKLLLPGVGEELAGMFQYIGEFGYDGSDPSIAHPKDLGVEVPVTTVEAWIKMQDWSGTL</sequence>
<evidence type="ECO:0000256" key="2">
    <source>
        <dbReference type="ARBA" id="ARBA00022857"/>
    </source>
</evidence>
<dbReference type="EMBL" id="ML978724">
    <property type="protein sequence ID" value="KAF2086486.1"/>
    <property type="molecule type" value="Genomic_DNA"/>
</dbReference>
<accession>A0A9P4HU38</accession>
<reference evidence="5" key="1">
    <citation type="journal article" date="2020" name="Stud. Mycol.">
        <title>101 Dothideomycetes genomes: a test case for predicting lifestyles and emergence of pathogens.</title>
        <authorList>
            <person name="Haridas S."/>
            <person name="Albert R."/>
            <person name="Binder M."/>
            <person name="Bloem J."/>
            <person name="Labutti K."/>
            <person name="Salamov A."/>
            <person name="Andreopoulos B."/>
            <person name="Baker S."/>
            <person name="Barry K."/>
            <person name="Bills G."/>
            <person name="Bluhm B."/>
            <person name="Cannon C."/>
            <person name="Castanera R."/>
            <person name="Culley D."/>
            <person name="Daum C."/>
            <person name="Ezra D."/>
            <person name="Gonzalez J."/>
            <person name="Henrissat B."/>
            <person name="Kuo A."/>
            <person name="Liang C."/>
            <person name="Lipzen A."/>
            <person name="Lutzoni F."/>
            <person name="Magnuson J."/>
            <person name="Mondo S."/>
            <person name="Nolan M."/>
            <person name="Ohm R."/>
            <person name="Pangilinan J."/>
            <person name="Park H.-J."/>
            <person name="Ramirez L."/>
            <person name="Alfaro M."/>
            <person name="Sun H."/>
            <person name="Tritt A."/>
            <person name="Yoshinaga Y."/>
            <person name="Zwiers L.-H."/>
            <person name="Turgeon B."/>
            <person name="Goodwin S."/>
            <person name="Spatafora J."/>
            <person name="Crous P."/>
            <person name="Grigoriev I."/>
        </authorList>
    </citation>
    <scope>NUCLEOTIDE SEQUENCE</scope>
    <source>
        <strain evidence="5">CBS 121410</strain>
    </source>
</reference>
<dbReference type="Gene3D" id="3.40.50.720">
    <property type="entry name" value="NAD(P)-binding Rossmann-like Domain"/>
    <property type="match status" value="2"/>
</dbReference>
<protein>
    <submittedName>
        <fullName evidence="5">NAD(P)-binding protein</fullName>
    </submittedName>
</protein>
<dbReference type="SUPFAM" id="SSF51735">
    <property type="entry name" value="NAD(P)-binding Rossmann-fold domains"/>
    <property type="match status" value="1"/>
</dbReference>
<evidence type="ECO:0000313" key="6">
    <source>
        <dbReference type="Proteomes" id="UP000799776"/>
    </source>
</evidence>
<evidence type="ECO:0000256" key="1">
    <source>
        <dbReference type="ARBA" id="ARBA00006328"/>
    </source>
</evidence>
<proteinExistence type="inferred from homology"/>
<evidence type="ECO:0000256" key="3">
    <source>
        <dbReference type="ARBA" id="ARBA00023002"/>
    </source>
</evidence>
<evidence type="ECO:0000313" key="5">
    <source>
        <dbReference type="EMBL" id="KAF2086486.1"/>
    </source>
</evidence>
<dbReference type="InterPro" id="IPR008030">
    <property type="entry name" value="NmrA-like"/>
</dbReference>
<dbReference type="PANTHER" id="PTHR42748">
    <property type="entry name" value="NITROGEN METABOLITE REPRESSION PROTEIN NMRA FAMILY MEMBER"/>
    <property type="match status" value="1"/>
</dbReference>
<keyword evidence="2" id="KW-0521">NADP</keyword>
<dbReference type="InterPro" id="IPR036291">
    <property type="entry name" value="NAD(P)-bd_dom_sf"/>
</dbReference>